<name>A0A3B0VI84_9ZZZZ</name>
<dbReference type="InterPro" id="IPR036868">
    <property type="entry name" value="TusA-like_sf"/>
</dbReference>
<evidence type="ECO:0000259" key="1">
    <source>
        <dbReference type="Pfam" id="PF01206"/>
    </source>
</evidence>
<reference evidence="2" key="1">
    <citation type="submission" date="2018-06" db="EMBL/GenBank/DDBJ databases">
        <authorList>
            <person name="Zhirakovskaya E."/>
        </authorList>
    </citation>
    <scope>NUCLEOTIDE SEQUENCE</scope>
</reference>
<accession>A0A3B0VI84</accession>
<gene>
    <name evidence="2" type="ORF">MNBD_DELTA04-108</name>
</gene>
<feature type="domain" description="UPF0033" evidence="1">
    <location>
        <begin position="12"/>
        <end position="79"/>
    </location>
</feature>
<dbReference type="EMBL" id="UOEY01000063">
    <property type="protein sequence ID" value="VAW38702.1"/>
    <property type="molecule type" value="Genomic_DNA"/>
</dbReference>
<dbReference type="PANTHER" id="PTHR33279">
    <property type="entry name" value="SULFUR CARRIER PROTEIN YEDF-RELATED"/>
    <property type="match status" value="1"/>
</dbReference>
<dbReference type="PANTHER" id="PTHR33279:SF19">
    <property type="entry name" value="SSL1707 PROTEIN"/>
    <property type="match status" value="1"/>
</dbReference>
<evidence type="ECO:0000313" key="2">
    <source>
        <dbReference type="EMBL" id="VAW38702.1"/>
    </source>
</evidence>
<sequence>MNSEVIINARKDLHGVSCPMNMVYTKVALAELGPGQVLEVILDDGPPINNVPGSLKREGHEILRQRQCEDGSWALLVRKSD</sequence>
<dbReference type="Gene3D" id="3.30.110.40">
    <property type="entry name" value="TusA-like domain"/>
    <property type="match status" value="1"/>
</dbReference>
<organism evidence="2">
    <name type="scientific">hydrothermal vent metagenome</name>
    <dbReference type="NCBI Taxonomy" id="652676"/>
    <lineage>
        <taxon>unclassified sequences</taxon>
        <taxon>metagenomes</taxon>
        <taxon>ecological metagenomes</taxon>
    </lineage>
</organism>
<dbReference type="CDD" id="cd00291">
    <property type="entry name" value="SirA_YedF_YeeD"/>
    <property type="match status" value="1"/>
</dbReference>
<dbReference type="AlphaFoldDB" id="A0A3B0VI84"/>
<proteinExistence type="predicted"/>
<protein>
    <recommendedName>
        <fullName evidence="1">UPF0033 domain-containing protein</fullName>
    </recommendedName>
</protein>
<dbReference type="InterPro" id="IPR001455">
    <property type="entry name" value="TusA-like"/>
</dbReference>
<dbReference type="Pfam" id="PF01206">
    <property type="entry name" value="TusA"/>
    <property type="match status" value="1"/>
</dbReference>
<dbReference type="SUPFAM" id="SSF64307">
    <property type="entry name" value="SirA-like"/>
    <property type="match status" value="1"/>
</dbReference>